<dbReference type="Proteomes" id="UP000735302">
    <property type="component" value="Unassembled WGS sequence"/>
</dbReference>
<comment type="caution">
    <text evidence="3">The sequence shown here is derived from an EMBL/GenBank/DDBJ whole genome shotgun (WGS) entry which is preliminary data.</text>
</comment>
<dbReference type="Gene3D" id="3.10.100.10">
    <property type="entry name" value="Mannose-Binding Protein A, subunit A"/>
    <property type="match status" value="1"/>
</dbReference>
<feature type="chain" id="PRO_5043483947" description="C-type lectin domain-containing protein" evidence="1">
    <location>
        <begin position="24"/>
        <end position="189"/>
    </location>
</feature>
<evidence type="ECO:0000313" key="3">
    <source>
        <dbReference type="EMBL" id="GFO11081.1"/>
    </source>
</evidence>
<dbReference type="CDD" id="cd00037">
    <property type="entry name" value="CLECT"/>
    <property type="match status" value="1"/>
</dbReference>
<keyword evidence="1" id="KW-0732">Signal</keyword>
<proteinExistence type="predicted"/>
<dbReference type="InterPro" id="IPR016187">
    <property type="entry name" value="CTDL_fold"/>
</dbReference>
<accession>A0AAV4AIS9</accession>
<dbReference type="EMBL" id="BLXT01004219">
    <property type="protein sequence ID" value="GFO11081.1"/>
    <property type="molecule type" value="Genomic_DNA"/>
</dbReference>
<dbReference type="SMART" id="SM00034">
    <property type="entry name" value="CLECT"/>
    <property type="match status" value="1"/>
</dbReference>
<dbReference type="SUPFAM" id="SSF56436">
    <property type="entry name" value="C-type lectin-like"/>
    <property type="match status" value="1"/>
</dbReference>
<protein>
    <recommendedName>
        <fullName evidence="2">C-type lectin domain-containing protein</fullName>
    </recommendedName>
</protein>
<feature type="domain" description="C-type lectin" evidence="2">
    <location>
        <begin position="34"/>
        <end position="184"/>
    </location>
</feature>
<evidence type="ECO:0000259" key="2">
    <source>
        <dbReference type="SMART" id="SM00034"/>
    </source>
</evidence>
<evidence type="ECO:0000256" key="1">
    <source>
        <dbReference type="SAM" id="SignalP"/>
    </source>
</evidence>
<dbReference type="InterPro" id="IPR016186">
    <property type="entry name" value="C-type_lectin-like/link_sf"/>
</dbReference>
<organism evidence="3 4">
    <name type="scientific">Plakobranchus ocellatus</name>
    <dbReference type="NCBI Taxonomy" id="259542"/>
    <lineage>
        <taxon>Eukaryota</taxon>
        <taxon>Metazoa</taxon>
        <taxon>Spiralia</taxon>
        <taxon>Lophotrochozoa</taxon>
        <taxon>Mollusca</taxon>
        <taxon>Gastropoda</taxon>
        <taxon>Heterobranchia</taxon>
        <taxon>Euthyneura</taxon>
        <taxon>Panpulmonata</taxon>
        <taxon>Sacoglossa</taxon>
        <taxon>Placobranchoidea</taxon>
        <taxon>Plakobranchidae</taxon>
        <taxon>Plakobranchus</taxon>
    </lineage>
</organism>
<evidence type="ECO:0000313" key="4">
    <source>
        <dbReference type="Proteomes" id="UP000735302"/>
    </source>
</evidence>
<keyword evidence="4" id="KW-1185">Reference proteome</keyword>
<gene>
    <name evidence="3" type="ORF">PoB_003758600</name>
</gene>
<reference evidence="3 4" key="1">
    <citation type="journal article" date="2021" name="Elife">
        <title>Chloroplast acquisition without the gene transfer in kleptoplastic sea slugs, Plakobranchus ocellatus.</title>
        <authorList>
            <person name="Maeda T."/>
            <person name="Takahashi S."/>
            <person name="Yoshida T."/>
            <person name="Shimamura S."/>
            <person name="Takaki Y."/>
            <person name="Nagai Y."/>
            <person name="Toyoda A."/>
            <person name="Suzuki Y."/>
            <person name="Arimoto A."/>
            <person name="Ishii H."/>
            <person name="Satoh N."/>
            <person name="Nishiyama T."/>
            <person name="Hasebe M."/>
            <person name="Maruyama T."/>
            <person name="Minagawa J."/>
            <person name="Obokata J."/>
            <person name="Shigenobu S."/>
        </authorList>
    </citation>
    <scope>NUCLEOTIDE SEQUENCE [LARGE SCALE GENOMIC DNA]</scope>
</reference>
<dbReference type="Pfam" id="PF00059">
    <property type="entry name" value="Lectin_C"/>
    <property type="match status" value="1"/>
</dbReference>
<dbReference type="InterPro" id="IPR001304">
    <property type="entry name" value="C-type_lectin-like"/>
</dbReference>
<feature type="signal peptide" evidence="1">
    <location>
        <begin position="1"/>
        <end position="23"/>
    </location>
</feature>
<sequence length="189" mass="21005">MNGFYLPSVWFVLASLCIVTTEASYDGDNVFDLVYQTSSPYGLLPTVYFLSTYDTYYTNAEEACEALGGHLAEINSPSELAFVSDFIRDSMSIHEFIHISGYRNRNTGPLVSSRGVDLVAIINDAGSGNSNSNSTNNPLYFDYFPRYPSSVNNPPACLELGKRGNNIRMVTSRCDRSINRYICEKPLTV</sequence>
<name>A0AAV4AIS9_9GAST</name>
<dbReference type="AlphaFoldDB" id="A0AAV4AIS9"/>